<proteinExistence type="inferred from homology"/>
<evidence type="ECO:0000256" key="5">
    <source>
        <dbReference type="ARBA" id="ARBA00004692"/>
    </source>
</evidence>
<evidence type="ECO:0000256" key="6">
    <source>
        <dbReference type="ARBA" id="ARBA00005159"/>
    </source>
</evidence>
<keyword evidence="12" id="KW-0547">Nucleotide-binding</keyword>
<evidence type="ECO:0000256" key="9">
    <source>
        <dbReference type="ARBA" id="ARBA00012523"/>
    </source>
</evidence>
<evidence type="ECO:0000313" key="18">
    <source>
        <dbReference type="EMBL" id="GAH95015.1"/>
    </source>
</evidence>
<feature type="non-terminal residue" evidence="18">
    <location>
        <position position="1"/>
    </location>
</feature>
<keyword evidence="11" id="KW-0808">Transferase</keyword>
<accession>X1KN20</accession>
<dbReference type="InterPro" id="IPR003203">
    <property type="entry name" value="CobU/CobP"/>
</dbReference>
<dbReference type="Pfam" id="PF02283">
    <property type="entry name" value="CobU"/>
    <property type="match status" value="1"/>
</dbReference>
<evidence type="ECO:0000256" key="11">
    <source>
        <dbReference type="ARBA" id="ARBA00022679"/>
    </source>
</evidence>
<dbReference type="Gene3D" id="3.40.50.300">
    <property type="entry name" value="P-loop containing nucleotide triphosphate hydrolases"/>
    <property type="match status" value="1"/>
</dbReference>
<evidence type="ECO:0000256" key="1">
    <source>
        <dbReference type="ARBA" id="ARBA00000312"/>
    </source>
</evidence>
<dbReference type="GO" id="GO:0009236">
    <property type="term" value="P:cobalamin biosynthetic process"/>
    <property type="evidence" value="ECO:0007669"/>
    <property type="project" value="UniProtKB-KW"/>
</dbReference>
<dbReference type="EC" id="2.7.7.62" evidence="9"/>
<evidence type="ECO:0000256" key="8">
    <source>
        <dbReference type="ARBA" id="ARBA00012016"/>
    </source>
</evidence>
<comment type="caution">
    <text evidence="18">The sequence shown here is derived from an EMBL/GenBank/DDBJ whole genome shotgun (WGS) entry which is preliminary data.</text>
</comment>
<evidence type="ECO:0000256" key="2">
    <source>
        <dbReference type="ARBA" id="ARBA00000711"/>
    </source>
</evidence>
<keyword evidence="14" id="KW-0067">ATP-binding</keyword>
<comment type="catalytic activity">
    <reaction evidence="1">
        <text>adenosylcob(III)inamide + ATP = adenosylcob(III)inamide phosphate + ADP + H(+)</text>
        <dbReference type="Rhea" id="RHEA:15769"/>
        <dbReference type="ChEBI" id="CHEBI:2480"/>
        <dbReference type="ChEBI" id="CHEBI:15378"/>
        <dbReference type="ChEBI" id="CHEBI:30616"/>
        <dbReference type="ChEBI" id="CHEBI:58502"/>
        <dbReference type="ChEBI" id="CHEBI:456216"/>
        <dbReference type="EC" id="2.7.1.156"/>
    </reaction>
</comment>
<evidence type="ECO:0000256" key="12">
    <source>
        <dbReference type="ARBA" id="ARBA00022741"/>
    </source>
</evidence>
<dbReference type="GO" id="GO:0008820">
    <property type="term" value="F:cobinamide phosphate guanylyltransferase activity"/>
    <property type="evidence" value="ECO:0007669"/>
    <property type="project" value="UniProtKB-EC"/>
</dbReference>
<evidence type="ECO:0000256" key="16">
    <source>
        <dbReference type="ARBA" id="ARBA00029570"/>
    </source>
</evidence>
<comment type="pathway">
    <text evidence="6">Cofactor biosynthesis; adenosylcobalamin biosynthesis; adenosylcobalamin from cob(II)yrinate a,c-diamide: step 5/7.</text>
</comment>
<dbReference type="EMBL" id="BARU01046947">
    <property type="protein sequence ID" value="GAH95015.1"/>
    <property type="molecule type" value="Genomic_DNA"/>
</dbReference>
<dbReference type="GO" id="GO:0043752">
    <property type="term" value="F:adenosylcobinamide kinase activity"/>
    <property type="evidence" value="ECO:0007669"/>
    <property type="project" value="UniProtKB-EC"/>
</dbReference>
<reference evidence="18" key="1">
    <citation type="journal article" date="2014" name="Front. Microbiol.">
        <title>High frequency of phylogenetically diverse reductive dehalogenase-homologous genes in deep subseafloor sedimentary metagenomes.</title>
        <authorList>
            <person name="Kawai M."/>
            <person name="Futagami T."/>
            <person name="Toyoda A."/>
            <person name="Takaki Y."/>
            <person name="Nishi S."/>
            <person name="Hori S."/>
            <person name="Arai W."/>
            <person name="Tsubouchi T."/>
            <person name="Morono Y."/>
            <person name="Uchiyama I."/>
            <person name="Ito T."/>
            <person name="Fujiyama A."/>
            <person name="Inagaki F."/>
            <person name="Takami H."/>
        </authorList>
    </citation>
    <scope>NUCLEOTIDE SEQUENCE</scope>
    <source>
        <strain evidence="18">Expedition CK06-06</strain>
    </source>
</reference>
<comment type="function">
    <text evidence="4">Catalyzes ATP-dependent phosphorylation of adenosylcobinamide and addition of GMP to adenosylcobinamide phosphate.</text>
</comment>
<gene>
    <name evidence="18" type="ORF">S03H2_70581</name>
</gene>
<dbReference type="EC" id="2.7.1.156" evidence="8"/>
<comment type="similarity">
    <text evidence="7">Belongs to the CobU/CobP family.</text>
</comment>
<dbReference type="InterPro" id="IPR027417">
    <property type="entry name" value="P-loop_NTPase"/>
</dbReference>
<name>X1KN20_9ZZZZ</name>
<protein>
    <recommendedName>
        <fullName evidence="16">Adenosylcobinamide kinase</fullName>
        <ecNumber evidence="8">2.7.1.156</ecNumber>
        <ecNumber evidence="9">2.7.7.62</ecNumber>
    </recommendedName>
    <alternativeName>
        <fullName evidence="17">Adenosylcobinamide-phosphate guanylyltransferase</fullName>
    </alternativeName>
</protein>
<dbReference type="AlphaFoldDB" id="X1KN20"/>
<evidence type="ECO:0000256" key="3">
    <source>
        <dbReference type="ARBA" id="ARBA00001522"/>
    </source>
</evidence>
<comment type="catalytic activity">
    <reaction evidence="2">
        <text>adenosylcob(III)inamide phosphate + GTP + H(+) = adenosylcob(III)inamide-GDP + diphosphate</text>
        <dbReference type="Rhea" id="RHEA:22712"/>
        <dbReference type="ChEBI" id="CHEBI:15378"/>
        <dbReference type="ChEBI" id="CHEBI:33019"/>
        <dbReference type="ChEBI" id="CHEBI:37565"/>
        <dbReference type="ChEBI" id="CHEBI:58502"/>
        <dbReference type="ChEBI" id="CHEBI:60487"/>
        <dbReference type="EC" id="2.7.7.62"/>
    </reaction>
</comment>
<evidence type="ECO:0000256" key="13">
    <source>
        <dbReference type="ARBA" id="ARBA00022777"/>
    </source>
</evidence>
<evidence type="ECO:0000256" key="14">
    <source>
        <dbReference type="ARBA" id="ARBA00022840"/>
    </source>
</evidence>
<dbReference type="PANTHER" id="PTHR34848:SF1">
    <property type="entry name" value="BIFUNCTIONAL ADENOSYLCOBALAMIN BIOSYNTHESIS PROTEIN COBU"/>
    <property type="match status" value="1"/>
</dbReference>
<evidence type="ECO:0000256" key="17">
    <source>
        <dbReference type="ARBA" id="ARBA00030571"/>
    </source>
</evidence>
<comment type="pathway">
    <text evidence="5">Cofactor biosynthesis; adenosylcobalamin biosynthesis; adenosylcobalamin from cob(II)yrinate a,c-diamide: step 6/7.</text>
</comment>
<keyword evidence="10" id="KW-0169">Cobalamin biosynthesis</keyword>
<evidence type="ECO:0000256" key="7">
    <source>
        <dbReference type="ARBA" id="ARBA00007490"/>
    </source>
</evidence>
<dbReference type="SUPFAM" id="SSF52540">
    <property type="entry name" value="P-loop containing nucleoside triphosphate hydrolases"/>
    <property type="match status" value="1"/>
</dbReference>
<sequence length="103" mass="11224">LIECIDKLEATVIIVSNEVGLGLVSENRLGRLYRDILGRTNQLLAQHADEVYVMVAGIPLKVKEHKGYYCQVTLGSDNLGSVQGSFQIARVNSVYPLPGKAVP</sequence>
<evidence type="ECO:0000256" key="10">
    <source>
        <dbReference type="ARBA" id="ARBA00022573"/>
    </source>
</evidence>
<dbReference type="PANTHER" id="PTHR34848">
    <property type="match status" value="1"/>
</dbReference>
<evidence type="ECO:0000256" key="4">
    <source>
        <dbReference type="ARBA" id="ARBA00003889"/>
    </source>
</evidence>
<organism evidence="18">
    <name type="scientific">marine sediment metagenome</name>
    <dbReference type="NCBI Taxonomy" id="412755"/>
    <lineage>
        <taxon>unclassified sequences</taxon>
        <taxon>metagenomes</taxon>
        <taxon>ecological metagenomes</taxon>
    </lineage>
</organism>
<comment type="catalytic activity">
    <reaction evidence="3">
        <text>adenosylcob(III)inamide + GTP = adenosylcob(III)inamide phosphate + GDP + H(+)</text>
        <dbReference type="Rhea" id="RHEA:15765"/>
        <dbReference type="ChEBI" id="CHEBI:2480"/>
        <dbReference type="ChEBI" id="CHEBI:15378"/>
        <dbReference type="ChEBI" id="CHEBI:37565"/>
        <dbReference type="ChEBI" id="CHEBI:58189"/>
        <dbReference type="ChEBI" id="CHEBI:58502"/>
        <dbReference type="EC" id="2.7.1.156"/>
    </reaction>
</comment>
<dbReference type="GO" id="GO:0005524">
    <property type="term" value="F:ATP binding"/>
    <property type="evidence" value="ECO:0007669"/>
    <property type="project" value="UniProtKB-KW"/>
</dbReference>
<evidence type="ECO:0000256" key="15">
    <source>
        <dbReference type="ARBA" id="ARBA00023134"/>
    </source>
</evidence>
<keyword evidence="15" id="KW-0342">GTP-binding</keyword>
<dbReference type="GO" id="GO:0005525">
    <property type="term" value="F:GTP binding"/>
    <property type="evidence" value="ECO:0007669"/>
    <property type="project" value="UniProtKB-KW"/>
</dbReference>
<keyword evidence="13" id="KW-0418">Kinase</keyword>